<accession>A0A1C4VS08</accession>
<feature type="region of interest" description="Disordered" evidence="6">
    <location>
        <begin position="27"/>
        <end position="71"/>
    </location>
</feature>
<dbReference type="InterPro" id="IPR023650">
    <property type="entry name" value="Beta-lactam_class-A_AS"/>
</dbReference>
<organism evidence="8 9">
    <name type="scientific">Micromonospora carbonacea</name>
    <dbReference type="NCBI Taxonomy" id="47853"/>
    <lineage>
        <taxon>Bacteria</taxon>
        <taxon>Bacillati</taxon>
        <taxon>Actinomycetota</taxon>
        <taxon>Actinomycetes</taxon>
        <taxon>Micromonosporales</taxon>
        <taxon>Micromonosporaceae</taxon>
        <taxon>Micromonospora</taxon>
    </lineage>
</organism>
<dbReference type="InterPro" id="IPR045155">
    <property type="entry name" value="Beta-lactam_cat"/>
</dbReference>
<evidence type="ECO:0000256" key="4">
    <source>
        <dbReference type="ARBA" id="ARBA00023251"/>
    </source>
</evidence>
<sequence length="335" mass="33968">MVGAGRKAVLAVVLAGGLVGGCTPTARPATSDATAAPDTAAPGATAASDATAAPDTAAAGGTAVPGSRGFPVPPPGELVALERRFDARLGVYAVDTGTGRTLAYRADERFAYASTIKALAAGALLARTSEAELDRVVRYDRADLVPHSPVTQRHVSDGMTLRAVADAAVRHSDNTAANLMFTELGGPAGLGRALRGIGDTVTNPTRTETSLNEAAPGDVRDTSTPRALAGSLRAYALGDVLSPADRGVLVDWLRRNTTGATLIRAGVPAGWQVGDKTGAGGYGTRNDIAVLWPPDGAPVVLAVLSRRDAKDAQPDDALIAEAARVALDALRGPGS</sequence>
<reference evidence="9" key="1">
    <citation type="submission" date="2016-06" db="EMBL/GenBank/DDBJ databases">
        <authorList>
            <person name="Varghese N."/>
            <person name="Submissions Spin"/>
        </authorList>
    </citation>
    <scope>NUCLEOTIDE SEQUENCE [LARGE SCALE GENOMIC DNA]</scope>
    <source>
        <strain evidence="9">DSM 43168</strain>
    </source>
</reference>
<keyword evidence="9" id="KW-1185">Reference proteome</keyword>
<feature type="domain" description="Beta-lactamase class A catalytic" evidence="7">
    <location>
        <begin position="90"/>
        <end position="304"/>
    </location>
</feature>
<keyword evidence="3 5" id="KW-0378">Hydrolase</keyword>
<dbReference type="Gene3D" id="3.40.710.10">
    <property type="entry name" value="DD-peptidase/beta-lactamase superfamily"/>
    <property type="match status" value="1"/>
</dbReference>
<evidence type="ECO:0000256" key="2">
    <source>
        <dbReference type="ARBA" id="ARBA00012865"/>
    </source>
</evidence>
<name>A0A1C4VS08_9ACTN</name>
<dbReference type="GO" id="GO:0030655">
    <property type="term" value="P:beta-lactam antibiotic catabolic process"/>
    <property type="evidence" value="ECO:0007669"/>
    <property type="project" value="InterPro"/>
</dbReference>
<dbReference type="AlphaFoldDB" id="A0A1C4VS08"/>
<comment type="similarity">
    <text evidence="1 5">Belongs to the class-A beta-lactamase family.</text>
</comment>
<dbReference type="PROSITE" id="PS00146">
    <property type="entry name" value="BETA_LACTAMASE_A"/>
    <property type="match status" value="1"/>
</dbReference>
<dbReference type="InterPro" id="IPR000871">
    <property type="entry name" value="Beta-lactam_class-A"/>
</dbReference>
<evidence type="ECO:0000259" key="7">
    <source>
        <dbReference type="Pfam" id="PF13354"/>
    </source>
</evidence>
<proteinExistence type="inferred from homology"/>
<evidence type="ECO:0000256" key="5">
    <source>
        <dbReference type="RuleBase" id="RU361140"/>
    </source>
</evidence>
<evidence type="ECO:0000313" key="8">
    <source>
        <dbReference type="EMBL" id="SCE86499.1"/>
    </source>
</evidence>
<dbReference type="PANTHER" id="PTHR35333:SF3">
    <property type="entry name" value="BETA-LACTAMASE-TYPE TRANSPEPTIDASE FOLD CONTAINING PROTEIN"/>
    <property type="match status" value="1"/>
</dbReference>
<dbReference type="PANTHER" id="PTHR35333">
    <property type="entry name" value="BETA-LACTAMASE"/>
    <property type="match status" value="1"/>
</dbReference>
<dbReference type="Pfam" id="PF13354">
    <property type="entry name" value="Beta-lactamase2"/>
    <property type="match status" value="1"/>
</dbReference>
<dbReference type="Proteomes" id="UP000183585">
    <property type="component" value="Unassembled WGS sequence"/>
</dbReference>
<protein>
    <recommendedName>
        <fullName evidence="2 5">Beta-lactamase</fullName>
        <ecNumber evidence="2 5">3.5.2.6</ecNumber>
    </recommendedName>
</protein>
<gene>
    <name evidence="8" type="ORF">GA0070563_102464</name>
</gene>
<comment type="catalytic activity">
    <reaction evidence="5">
        <text>a beta-lactam + H2O = a substituted beta-amino acid</text>
        <dbReference type="Rhea" id="RHEA:20401"/>
        <dbReference type="ChEBI" id="CHEBI:15377"/>
        <dbReference type="ChEBI" id="CHEBI:35627"/>
        <dbReference type="ChEBI" id="CHEBI:140347"/>
        <dbReference type="EC" id="3.5.2.6"/>
    </reaction>
</comment>
<dbReference type="GO" id="GO:0046677">
    <property type="term" value="P:response to antibiotic"/>
    <property type="evidence" value="ECO:0007669"/>
    <property type="project" value="UniProtKB-UniRule"/>
</dbReference>
<evidence type="ECO:0000256" key="1">
    <source>
        <dbReference type="ARBA" id="ARBA00009009"/>
    </source>
</evidence>
<dbReference type="PROSITE" id="PS51257">
    <property type="entry name" value="PROKAR_LIPOPROTEIN"/>
    <property type="match status" value="1"/>
</dbReference>
<dbReference type="EMBL" id="FMCT01000002">
    <property type="protein sequence ID" value="SCE86499.1"/>
    <property type="molecule type" value="Genomic_DNA"/>
</dbReference>
<evidence type="ECO:0000313" key="9">
    <source>
        <dbReference type="Proteomes" id="UP000183585"/>
    </source>
</evidence>
<evidence type="ECO:0000256" key="6">
    <source>
        <dbReference type="SAM" id="MobiDB-lite"/>
    </source>
</evidence>
<evidence type="ECO:0000256" key="3">
    <source>
        <dbReference type="ARBA" id="ARBA00022801"/>
    </source>
</evidence>
<dbReference type="GO" id="GO:0008800">
    <property type="term" value="F:beta-lactamase activity"/>
    <property type="evidence" value="ECO:0007669"/>
    <property type="project" value="UniProtKB-UniRule"/>
</dbReference>
<keyword evidence="4 5" id="KW-0046">Antibiotic resistance</keyword>
<dbReference type="NCBIfam" id="NF033103">
    <property type="entry name" value="bla_class_A"/>
    <property type="match status" value="1"/>
</dbReference>
<dbReference type="InterPro" id="IPR012338">
    <property type="entry name" value="Beta-lactam/transpept-like"/>
</dbReference>
<dbReference type="EC" id="3.5.2.6" evidence="2 5"/>
<dbReference type="SUPFAM" id="SSF56601">
    <property type="entry name" value="beta-lactamase/transpeptidase-like"/>
    <property type="match status" value="1"/>
</dbReference>
<dbReference type="PRINTS" id="PR00118">
    <property type="entry name" value="BLACTAMASEA"/>
</dbReference>
<feature type="compositionally biased region" description="Low complexity" evidence="6">
    <location>
        <begin position="27"/>
        <end position="62"/>
    </location>
</feature>